<protein>
    <recommendedName>
        <fullName evidence="9">Major facilitator superfamily (MFS) profile domain-containing protein</fullName>
    </recommendedName>
</protein>
<dbReference type="Proteomes" id="UP000037696">
    <property type="component" value="Unassembled WGS sequence"/>
</dbReference>
<feature type="transmembrane region" description="Helical" evidence="8">
    <location>
        <begin position="77"/>
        <end position="96"/>
    </location>
</feature>
<comment type="caution">
    <text evidence="10">The sequence shown here is derived from an EMBL/GenBank/DDBJ whole genome shotgun (WGS) entry which is preliminary data.</text>
</comment>
<evidence type="ECO:0000256" key="1">
    <source>
        <dbReference type="ARBA" id="ARBA00004141"/>
    </source>
</evidence>
<keyword evidence="11" id="KW-1185">Reference proteome</keyword>
<evidence type="ECO:0000313" key="10">
    <source>
        <dbReference type="EMBL" id="KOS40062.1"/>
    </source>
</evidence>
<dbReference type="Gene3D" id="1.20.1250.20">
    <property type="entry name" value="MFS general substrate transporter like domains"/>
    <property type="match status" value="1"/>
</dbReference>
<dbReference type="PRINTS" id="PR00171">
    <property type="entry name" value="SUGRTRNSPORT"/>
</dbReference>
<feature type="transmembrane region" description="Helical" evidence="8">
    <location>
        <begin position="196"/>
        <end position="216"/>
    </location>
</feature>
<dbReference type="SUPFAM" id="SSF103473">
    <property type="entry name" value="MFS general substrate transporter"/>
    <property type="match status" value="1"/>
</dbReference>
<feature type="transmembrane region" description="Helical" evidence="8">
    <location>
        <begin position="130"/>
        <end position="151"/>
    </location>
</feature>
<evidence type="ECO:0000256" key="3">
    <source>
        <dbReference type="ARBA" id="ARBA00022448"/>
    </source>
</evidence>
<dbReference type="OrthoDB" id="5296287at2759"/>
<reference evidence="10 11" key="1">
    <citation type="submission" date="2015-08" db="EMBL/GenBank/DDBJ databases">
        <title>Genome sequencing of Penicillium nordicum.</title>
        <authorList>
            <person name="Nguyen H.D."/>
            <person name="Seifert K.A."/>
        </authorList>
    </citation>
    <scope>NUCLEOTIDE SEQUENCE [LARGE SCALE GENOMIC DNA]</scope>
    <source>
        <strain evidence="10 11">DAOMC 185683</strain>
    </source>
</reference>
<dbReference type="AlphaFoldDB" id="A0A0M9WCV3"/>
<sequence>MAGGAAINVFKFNTGSLPKETLNAKLWFAVFAFGLMGAARGVDEGLITGVFNSHAFKQSVGIDDLEKGELASIKGTISSMVQLGSVAGALFAFLVCDRIGRVWATRQLCCLWILGIAIFIGNNGNMDAVYAGRFIAGLGIGQTCVVGPIYLSEISPAPIRGLCTCMFTGAVYLGIMIAYFANWGTQMHMADTFNRWAVPTSLHLMFAGIILILTFFQLESPRFYIKQGKREKALEVLCKLRGLPAEHPYVLNEITEMDVAFQEEMEATLGMGWKGLFKEILGIKRNAYRLFLTNLAQNMACWSGGSAITVYAPDLFTLVGITGQEQSLFSTVVFGVVKFVAAIICALFLVDMAGRKRSLIIGIVLQSIAMFYIAIFLNLVPIAENPDFVPSETQNRASTAAIAFIYISGVGWALGWNSGQYLLSSELFPLRIRGICSSITMAMHFVCQYAVNRALPEMLLQHGGLGPHGTFYFFGVISVLGGFWVWLFVPEAAGRSLETIDKMFDLPWYRIGLYGRKFAEEYDREQEQIYRDEKRDGAIVVSHSENA</sequence>
<dbReference type="GO" id="GO:0005351">
    <property type="term" value="F:carbohydrate:proton symporter activity"/>
    <property type="evidence" value="ECO:0007669"/>
    <property type="project" value="TreeGrafter"/>
</dbReference>
<dbReference type="InterPro" id="IPR003663">
    <property type="entry name" value="Sugar/inositol_transpt"/>
</dbReference>
<feature type="transmembrane region" description="Helical" evidence="8">
    <location>
        <begin position="108"/>
        <end position="124"/>
    </location>
</feature>
<dbReference type="PANTHER" id="PTHR48022">
    <property type="entry name" value="PLASTIDIC GLUCOSE TRANSPORTER 4"/>
    <property type="match status" value="1"/>
</dbReference>
<feature type="transmembrane region" description="Helical" evidence="8">
    <location>
        <begin position="287"/>
        <end position="308"/>
    </location>
</feature>
<keyword evidence="5 8" id="KW-1133">Transmembrane helix</keyword>
<dbReference type="PROSITE" id="PS00217">
    <property type="entry name" value="SUGAR_TRANSPORT_2"/>
    <property type="match status" value="1"/>
</dbReference>
<organism evidence="10 11">
    <name type="scientific">Penicillium nordicum</name>
    <dbReference type="NCBI Taxonomy" id="229535"/>
    <lineage>
        <taxon>Eukaryota</taxon>
        <taxon>Fungi</taxon>
        <taxon>Dikarya</taxon>
        <taxon>Ascomycota</taxon>
        <taxon>Pezizomycotina</taxon>
        <taxon>Eurotiomycetes</taxon>
        <taxon>Eurotiomycetidae</taxon>
        <taxon>Eurotiales</taxon>
        <taxon>Aspergillaceae</taxon>
        <taxon>Penicillium</taxon>
    </lineage>
</organism>
<feature type="transmembrane region" description="Helical" evidence="8">
    <location>
        <begin position="328"/>
        <end position="350"/>
    </location>
</feature>
<dbReference type="FunFam" id="1.20.1250.20:FF:000313">
    <property type="entry name" value="MFS quinate transporter"/>
    <property type="match status" value="1"/>
</dbReference>
<evidence type="ECO:0000256" key="7">
    <source>
        <dbReference type="RuleBase" id="RU003346"/>
    </source>
</evidence>
<feature type="transmembrane region" description="Helical" evidence="8">
    <location>
        <begin position="163"/>
        <end position="184"/>
    </location>
</feature>
<dbReference type="GO" id="GO:0016020">
    <property type="term" value="C:membrane"/>
    <property type="evidence" value="ECO:0007669"/>
    <property type="project" value="UniProtKB-SubCell"/>
</dbReference>
<dbReference type="PROSITE" id="PS50850">
    <property type="entry name" value="MFS"/>
    <property type="match status" value="1"/>
</dbReference>
<comment type="similarity">
    <text evidence="2 7">Belongs to the major facilitator superfamily. Sugar transporter (TC 2.A.1.1) family.</text>
</comment>
<accession>A0A0M9WCV3</accession>
<gene>
    <name evidence="10" type="ORF">ACN38_g9079</name>
</gene>
<evidence type="ECO:0000256" key="5">
    <source>
        <dbReference type="ARBA" id="ARBA00022989"/>
    </source>
</evidence>
<feature type="transmembrane region" description="Helical" evidence="8">
    <location>
        <begin position="400"/>
        <end position="418"/>
    </location>
</feature>
<dbReference type="Pfam" id="PF00083">
    <property type="entry name" value="Sugar_tr"/>
    <property type="match status" value="1"/>
</dbReference>
<dbReference type="InterPro" id="IPR036259">
    <property type="entry name" value="MFS_trans_sf"/>
</dbReference>
<evidence type="ECO:0000256" key="8">
    <source>
        <dbReference type="SAM" id="Phobius"/>
    </source>
</evidence>
<evidence type="ECO:0000259" key="9">
    <source>
        <dbReference type="PROSITE" id="PS50850"/>
    </source>
</evidence>
<feature type="transmembrane region" description="Helical" evidence="8">
    <location>
        <begin position="471"/>
        <end position="489"/>
    </location>
</feature>
<keyword evidence="3 7" id="KW-0813">Transport</keyword>
<feature type="transmembrane region" description="Helical" evidence="8">
    <location>
        <begin position="26"/>
        <end position="42"/>
    </location>
</feature>
<dbReference type="NCBIfam" id="TIGR00879">
    <property type="entry name" value="SP"/>
    <property type="match status" value="1"/>
</dbReference>
<evidence type="ECO:0000256" key="4">
    <source>
        <dbReference type="ARBA" id="ARBA00022692"/>
    </source>
</evidence>
<dbReference type="InterPro" id="IPR005829">
    <property type="entry name" value="Sugar_transporter_CS"/>
</dbReference>
<dbReference type="PANTHER" id="PTHR48022:SF8">
    <property type="entry name" value="MAJOR FACILITATOR SUPERFAMILY (MFS) PROFILE DOMAIN-CONTAINING PROTEIN-RELATED"/>
    <property type="match status" value="1"/>
</dbReference>
<dbReference type="InterPro" id="IPR005828">
    <property type="entry name" value="MFS_sugar_transport-like"/>
</dbReference>
<dbReference type="InterPro" id="IPR050360">
    <property type="entry name" value="MFS_Sugar_Transporters"/>
</dbReference>
<dbReference type="EMBL" id="LHQQ01000178">
    <property type="protein sequence ID" value="KOS40062.1"/>
    <property type="molecule type" value="Genomic_DNA"/>
</dbReference>
<comment type="subcellular location">
    <subcellularLocation>
        <location evidence="1">Membrane</location>
        <topology evidence="1">Multi-pass membrane protein</topology>
    </subcellularLocation>
</comment>
<dbReference type="PROSITE" id="PS00216">
    <property type="entry name" value="SUGAR_TRANSPORT_1"/>
    <property type="match status" value="1"/>
</dbReference>
<name>A0A0M9WCV3_9EURO</name>
<feature type="transmembrane region" description="Helical" evidence="8">
    <location>
        <begin position="430"/>
        <end position="451"/>
    </location>
</feature>
<proteinExistence type="inferred from homology"/>
<keyword evidence="4 8" id="KW-0812">Transmembrane</keyword>
<feature type="domain" description="Major facilitator superfamily (MFS) profile" evidence="9">
    <location>
        <begin position="29"/>
        <end position="493"/>
    </location>
</feature>
<feature type="transmembrane region" description="Helical" evidence="8">
    <location>
        <begin position="359"/>
        <end position="380"/>
    </location>
</feature>
<evidence type="ECO:0000313" key="11">
    <source>
        <dbReference type="Proteomes" id="UP000037696"/>
    </source>
</evidence>
<keyword evidence="6 8" id="KW-0472">Membrane</keyword>
<dbReference type="InterPro" id="IPR020846">
    <property type="entry name" value="MFS_dom"/>
</dbReference>
<evidence type="ECO:0000256" key="6">
    <source>
        <dbReference type="ARBA" id="ARBA00023136"/>
    </source>
</evidence>
<evidence type="ECO:0000256" key="2">
    <source>
        <dbReference type="ARBA" id="ARBA00010992"/>
    </source>
</evidence>